<comment type="caution">
    <text evidence="6">The sequence shown here is derived from an EMBL/GenBank/DDBJ whole genome shotgun (WGS) entry which is preliminary data.</text>
</comment>
<feature type="chain" id="PRO_5040429596" evidence="1">
    <location>
        <begin position="25"/>
        <end position="839"/>
    </location>
</feature>
<dbReference type="GO" id="GO:0004560">
    <property type="term" value="F:alpha-L-fucosidase activity"/>
    <property type="evidence" value="ECO:0007669"/>
    <property type="project" value="InterPro"/>
</dbReference>
<evidence type="ECO:0000313" key="5">
    <source>
        <dbReference type="EMBL" id="MBD3903503.1"/>
    </source>
</evidence>
<feature type="signal peptide" evidence="1">
    <location>
        <begin position="1"/>
        <end position="24"/>
    </location>
</feature>
<dbReference type="InterPro" id="IPR049053">
    <property type="entry name" value="AFCA-like_C"/>
</dbReference>
<evidence type="ECO:0000259" key="2">
    <source>
        <dbReference type="Pfam" id="PF14498"/>
    </source>
</evidence>
<dbReference type="SUPFAM" id="SSF48208">
    <property type="entry name" value="Six-hairpin glycosidases"/>
    <property type="match status" value="1"/>
</dbReference>
<dbReference type="PIRSF" id="PIRSF007663">
    <property type="entry name" value="UCP007663"/>
    <property type="match status" value="1"/>
</dbReference>
<dbReference type="InterPro" id="IPR012341">
    <property type="entry name" value="6hp_glycosidase-like_sf"/>
</dbReference>
<reference evidence="7" key="2">
    <citation type="submission" date="2023-07" db="EMBL/GenBank/DDBJ databases">
        <title>Description of novel Chryseobacterium sp. strain C-2.</title>
        <authorList>
            <person name="Saticioglu I.B."/>
        </authorList>
    </citation>
    <scope>NUCLEOTIDE SEQUENCE [LARGE SCALE GENOMIC DNA]</scope>
    <source>
        <strain evidence="7">C-2</strain>
    </source>
</reference>
<proteinExistence type="predicted"/>
<protein>
    <submittedName>
        <fullName evidence="6">Glycoside hydrolase family 95 protein</fullName>
    </submittedName>
</protein>
<evidence type="ECO:0000313" key="7">
    <source>
        <dbReference type="Proteomes" id="UP000603715"/>
    </source>
</evidence>
<dbReference type="RefSeq" id="WP_191178142.1">
    <property type="nucleotide sequence ID" value="NZ_JACXXP010000002.1"/>
</dbReference>
<name>A0A9Q3UVS5_9FLAO</name>
<dbReference type="InterPro" id="IPR016518">
    <property type="entry name" value="Alpha-L-fucosidase"/>
</dbReference>
<keyword evidence="6" id="KW-0378">Hydrolase</keyword>
<feature type="domain" description="Alpha fucosidase A-like C-terminal" evidence="3">
    <location>
        <begin position="701"/>
        <end position="785"/>
    </location>
</feature>
<dbReference type="Proteomes" id="UP000603715">
    <property type="component" value="Unassembled WGS sequence"/>
</dbReference>
<keyword evidence="7" id="KW-1185">Reference proteome</keyword>
<feature type="domain" description="Glycosyl hydrolase family 95 catalytic" evidence="4">
    <location>
        <begin position="294"/>
        <end position="698"/>
    </location>
</feature>
<feature type="domain" description="Glycosyl hydrolase family 95 N-terminal" evidence="2">
    <location>
        <begin position="30"/>
        <end position="270"/>
    </location>
</feature>
<dbReference type="InterPro" id="IPR027414">
    <property type="entry name" value="GH95_N_dom"/>
</dbReference>
<keyword evidence="1" id="KW-0732">Signal</keyword>
<gene>
    <name evidence="5" type="ORF">IEW27_02685</name>
    <name evidence="6" type="ORF">LNP80_09980</name>
</gene>
<reference evidence="5" key="3">
    <citation type="submission" date="2024-05" db="EMBL/GenBank/DDBJ databases">
        <title>Description of novel Chryseobacterium sp. strain C-2.</title>
        <authorList>
            <person name="Saticioglu I.B."/>
        </authorList>
    </citation>
    <scope>NUCLEOTIDE SEQUENCE</scope>
    <source>
        <strain evidence="5">C-2</strain>
    </source>
</reference>
<dbReference type="EMBL" id="JACXXP010000002">
    <property type="protein sequence ID" value="MBD3903503.1"/>
    <property type="molecule type" value="Genomic_DNA"/>
</dbReference>
<sequence>MLKIIQHKIFLLACGTIVSVSAYAQQNLKLTYNKPAENWNEALPIGNGRLGAMVFGGAIQEHLQLNEETIWAGEPGNNIPKNTFDSIRKVRRLINEDQFEKAQDLTNKTYPRQAPKNLNYGMPYQTMGDLFLDFKGHENFKNYTRNLDIEKAISNVSYEVNGVIFKREIFSSFADNVIMIKLTSSKKGSLNFSINASTPHKINSIFTEKNQLVINGTSGSADNKIGKIKFKTVAVPVLKGGKLTSSKDKLEISNADEVIIYVSIATNFKKYNDLSGNPDARVSDYLNKALSKKYNDEFKAHVKKYQKYFKRVSLNLGTTEQAKKTTDIRIKEFGTSSDPDLVALYFQFGRYLLISSSQQGTQPANLQGIWNYQLNPSWDSKYTVNINTEMNYWPAENTNLSEMHEPLFDMIQDLSVTGKESAKEMYKARGWNMHHNTDLWRITGVVDGGFYGMWPMGGAWLTQHVWDHYLYTGDKEFLKKNYEVLKGCALFYLDVLQQDSSKKYLVVSPSMSPENKYFKNVSITAGTTMDNQLVFDVFNNFINTSKILNQDKNLSEEIKIALSKLPPMQIGQHAQLQEWLTDMDRTDDKHRHISHLYGLFPSGQISPFRNPDLAEAAKNSMIYRGDKSTGWSMGWKVNWWARLLDGNRAFKLISDQLTPAPLETKGQSGGTYPNLLDAHPPFQIDGNFGCTSGIAEMLLHSYDGYIYLLPALPDALPNGSVKGLKARGGFEIDMDWKNSKLTKLTVKSTLGGNARIRIAKDLKLVTSRTSATNLKKSTVNTETQLMLAKGENSNEYYQVNSIKIPLQSNKSELKGFAVPETEMFDFKTEKGGIYIFTTY</sequence>
<evidence type="ECO:0000313" key="8">
    <source>
        <dbReference type="Proteomes" id="UP001107960"/>
    </source>
</evidence>
<dbReference type="FunFam" id="1.50.10.10:FF:000028">
    <property type="entry name" value="Alpha-L-fucosidase 2"/>
    <property type="match status" value="1"/>
</dbReference>
<dbReference type="EMBL" id="JAJJML010000001">
    <property type="protein sequence ID" value="MCC9034575.1"/>
    <property type="molecule type" value="Genomic_DNA"/>
</dbReference>
<dbReference type="InterPro" id="IPR054363">
    <property type="entry name" value="GH95_cat"/>
</dbReference>
<organism evidence="6 8">
    <name type="scientific">Chryseobacterium muglaense</name>
    <dbReference type="NCBI Taxonomy" id="2893752"/>
    <lineage>
        <taxon>Bacteria</taxon>
        <taxon>Pseudomonadati</taxon>
        <taxon>Bacteroidota</taxon>
        <taxon>Flavobacteriia</taxon>
        <taxon>Flavobacteriales</taxon>
        <taxon>Weeksellaceae</taxon>
        <taxon>Chryseobacterium group</taxon>
        <taxon>Chryseobacterium</taxon>
    </lineage>
</organism>
<dbReference type="PANTHER" id="PTHR31084:SF0">
    <property type="entry name" value="ALPHA-L-FUCOSIDASE 2"/>
    <property type="match status" value="1"/>
</dbReference>
<dbReference type="Pfam" id="PF21307">
    <property type="entry name" value="Glyco_hydro_95_C"/>
    <property type="match status" value="1"/>
</dbReference>
<dbReference type="PANTHER" id="PTHR31084">
    <property type="entry name" value="ALPHA-L-FUCOSIDASE 2"/>
    <property type="match status" value="1"/>
</dbReference>
<evidence type="ECO:0000313" key="6">
    <source>
        <dbReference type="EMBL" id="MCC9034575.1"/>
    </source>
</evidence>
<dbReference type="InterPro" id="IPR008928">
    <property type="entry name" value="6-hairpin_glycosidase_sf"/>
</dbReference>
<evidence type="ECO:0000256" key="1">
    <source>
        <dbReference type="SAM" id="SignalP"/>
    </source>
</evidence>
<evidence type="ECO:0000259" key="3">
    <source>
        <dbReference type="Pfam" id="PF21307"/>
    </source>
</evidence>
<dbReference type="Proteomes" id="UP001107960">
    <property type="component" value="Unassembled WGS sequence"/>
</dbReference>
<accession>A0A9Q3UVS5</accession>
<dbReference type="AlphaFoldDB" id="A0A9Q3UVS5"/>
<dbReference type="GO" id="GO:0005975">
    <property type="term" value="P:carbohydrate metabolic process"/>
    <property type="evidence" value="ECO:0007669"/>
    <property type="project" value="InterPro"/>
</dbReference>
<dbReference type="Gene3D" id="1.50.10.10">
    <property type="match status" value="1"/>
</dbReference>
<evidence type="ECO:0000259" key="4">
    <source>
        <dbReference type="Pfam" id="PF22124"/>
    </source>
</evidence>
<dbReference type="Pfam" id="PF22124">
    <property type="entry name" value="Glyco_hydro_95_cat"/>
    <property type="match status" value="1"/>
</dbReference>
<reference evidence="6" key="1">
    <citation type="submission" date="2021-11" db="EMBL/GenBank/DDBJ databases">
        <title>Description of novel Chryseobacterium species.</title>
        <authorList>
            <person name="Saticioglu I.B."/>
            <person name="Ay H."/>
            <person name="Altun S."/>
            <person name="Duman M."/>
        </authorList>
    </citation>
    <scope>NUCLEOTIDE SEQUENCE</scope>
    <source>
        <strain evidence="6">C-39</strain>
    </source>
</reference>
<dbReference type="Pfam" id="PF14498">
    <property type="entry name" value="Glyco_hyd_65N_2"/>
    <property type="match status" value="1"/>
</dbReference>